<dbReference type="AlphaFoldDB" id="A0A7K6X5G5"/>
<feature type="region of interest" description="Disordered" evidence="1">
    <location>
        <begin position="824"/>
        <end position="888"/>
    </location>
</feature>
<feature type="non-terminal residue" evidence="3">
    <location>
        <position position="1102"/>
    </location>
</feature>
<feature type="non-terminal residue" evidence="3">
    <location>
        <position position="1"/>
    </location>
</feature>
<name>A0A7K6X5G5_9PASE</name>
<dbReference type="Pfam" id="PF15499">
    <property type="entry name" value="Peptidase_C98"/>
    <property type="match status" value="1"/>
</dbReference>
<evidence type="ECO:0000259" key="2">
    <source>
        <dbReference type="PROSITE" id="PS50235"/>
    </source>
</evidence>
<organism evidence="3 4">
    <name type="scientific">Promerops cafer</name>
    <name type="common">Cape sugarbird</name>
    <dbReference type="NCBI Taxonomy" id="254652"/>
    <lineage>
        <taxon>Eukaryota</taxon>
        <taxon>Metazoa</taxon>
        <taxon>Chordata</taxon>
        <taxon>Craniata</taxon>
        <taxon>Vertebrata</taxon>
        <taxon>Euteleostomi</taxon>
        <taxon>Archelosauria</taxon>
        <taxon>Archosauria</taxon>
        <taxon>Dinosauria</taxon>
        <taxon>Saurischia</taxon>
        <taxon>Theropoda</taxon>
        <taxon>Coelurosauria</taxon>
        <taxon>Aves</taxon>
        <taxon>Neognathae</taxon>
        <taxon>Neoaves</taxon>
        <taxon>Telluraves</taxon>
        <taxon>Australaves</taxon>
        <taxon>Passeriformes</taxon>
        <taxon>Passeroidea</taxon>
        <taxon>Nectariniidae</taxon>
        <taxon>Promerops</taxon>
    </lineage>
</organism>
<feature type="compositionally biased region" description="Polar residues" evidence="1">
    <location>
        <begin position="836"/>
        <end position="875"/>
    </location>
</feature>
<dbReference type="EMBL" id="VZSE01001563">
    <property type="protein sequence ID" value="NWX54533.1"/>
    <property type="molecule type" value="Genomic_DNA"/>
</dbReference>
<evidence type="ECO:0000256" key="1">
    <source>
        <dbReference type="SAM" id="MobiDB-lite"/>
    </source>
</evidence>
<keyword evidence="4" id="KW-1185">Reference proteome</keyword>
<dbReference type="GO" id="GO:0015030">
    <property type="term" value="C:Cajal body"/>
    <property type="evidence" value="ECO:0007669"/>
    <property type="project" value="TreeGrafter"/>
</dbReference>
<feature type="region of interest" description="Disordered" evidence="1">
    <location>
        <begin position="539"/>
        <end position="558"/>
    </location>
</feature>
<accession>A0A7K6X5G5</accession>
<proteinExistence type="predicted"/>
<reference evidence="3 4" key="1">
    <citation type="submission" date="2019-09" db="EMBL/GenBank/DDBJ databases">
        <title>Bird 10,000 Genomes (B10K) Project - Family phase.</title>
        <authorList>
            <person name="Zhang G."/>
        </authorList>
    </citation>
    <scope>NUCLEOTIDE SEQUENCE [LARGE SCALE GENOMIC DNA]</scope>
    <source>
        <strain evidence="3">B10K-UC-030-53</strain>
    </source>
</reference>
<sequence length="1102" mass="122428">MDTQKTTNGLQVIGEGTGIGKSTLHMVGYLGKNCNPVETTAHEYCPVCKEKGQIQGLRTYRLNFQESIFLCENPQCIYPLGYKPLNSIITSTGSENHQVQSTHKKRKLGDTSDFSAVESDPKKARTNSVLNVEHTINAGSVVKGYQNSLCIPKASLHDVLQNDQQNPGNHVGSCMQKVDFETTTKTNNYEESPPKTSSPKTQLLPSSELLSTASEISLKEDKGSTNNRDLCLQWRNIHNLCWLDCVLSALVHLETLKSALAEEYNDGKCLLQKLLTKYNQASILLNTCKRSKVKDVLPKAESQLNEIRNIVFTELQPQLRCELGNMENPVSALQLLLQVDQQAEKLFLHSFSLKFECIRCGHKYQDRLKKTLTTFTNVVPDWHPLNAVHVGPCNNCGYTSQRQQVILETVPSILMLHFVEGLPHNNLEKYSFQFEEDTYQITSLVQYQTDKKHFISWSLTPDGAWLECDDLKGPYCKRRKRFEVPPSEIHIVIWEKKASHVPEELNSQFQSKNSEDFPLNNVHSDSTVLHSVDFDNTIGKTPAEHHKEDSVRTPEKKQQQVTADKSIVHHGLENLADGDLVTLMLEEVLDDSEDKSLPNGRMVGNNLLDGWGTPQQQEPAFSLSTPYTGEFAGTSLAMNNKSMLYENSSICLPLEELNPVNITLPLPRKHDPDSSSSSLCQLNDRTNLANREHGLNSELLLNKKLLAVENTIQKSPDLKDATKTVVNSQAGSSSGASNSVQPSHKDRKGGFVGSWVNKLLSKNTSFMPSSASALKNERSCKTPSVQKINEVRLPIKGASNFGGFQSRGTKKRTETPKLVAAQSNNTHPLSNFKGFSESTRLPTANHTTTVGPTWNKLESTLGTSGNVTQFPSPGYNSGKAEESDSDKTKKLRLKLLKKLNAKKKKLASLDRLAVEQMKQEKPVSGDVSSPSQTESQNDSELLQSFLRELQYQIDVTGNESEFNGNAVPGCTGHDNTDEILAELLSPTSTVASLEAPKSEDECMYMEMVHSSVATTTPDENTSVPQAAVTSEDHNYYSPVKDTNLELGAINKHSVKKLSFESPTRMSPTRDDILEDLFSISEPSSMAADIDLPHFDETLFETW</sequence>
<dbReference type="Pfam" id="PF15509">
    <property type="entry name" value="DUF4650"/>
    <property type="match status" value="1"/>
</dbReference>
<feature type="region of interest" description="Disordered" evidence="1">
    <location>
        <begin position="719"/>
        <end position="749"/>
    </location>
</feature>
<feature type="compositionally biased region" description="Basic and acidic residues" evidence="1">
    <location>
        <begin position="879"/>
        <end position="888"/>
    </location>
</feature>
<dbReference type="Proteomes" id="UP000587587">
    <property type="component" value="Unassembled WGS sequence"/>
</dbReference>
<dbReference type="InterPro" id="IPR028889">
    <property type="entry name" value="USP"/>
</dbReference>
<feature type="region of interest" description="Disordered" evidence="1">
    <location>
        <begin position="185"/>
        <end position="205"/>
    </location>
</feature>
<evidence type="ECO:0000313" key="3">
    <source>
        <dbReference type="EMBL" id="NWX54533.1"/>
    </source>
</evidence>
<dbReference type="SUPFAM" id="SSF54001">
    <property type="entry name" value="Cysteine proteinases"/>
    <property type="match status" value="1"/>
</dbReference>
<evidence type="ECO:0000313" key="4">
    <source>
        <dbReference type="Proteomes" id="UP000587587"/>
    </source>
</evidence>
<dbReference type="InterPro" id="IPR029388">
    <property type="entry name" value="DUF4650"/>
</dbReference>
<gene>
    <name evidence="3" type="primary">Uspl1</name>
    <name evidence="3" type="ORF">PROCAF_R04116</name>
</gene>
<feature type="compositionally biased region" description="Polar residues" evidence="1">
    <location>
        <begin position="926"/>
        <end position="939"/>
    </location>
</feature>
<dbReference type="PROSITE" id="PS50235">
    <property type="entry name" value="USP_3"/>
    <property type="match status" value="1"/>
</dbReference>
<dbReference type="InterPro" id="IPR033505">
    <property type="entry name" value="USPL1"/>
</dbReference>
<dbReference type="PANTHER" id="PTHR15294:SF3">
    <property type="entry name" value="SUMO-SPECIFIC ISOPEPTIDASE USPL1"/>
    <property type="match status" value="1"/>
</dbReference>
<comment type="caution">
    <text evidence="3">The sequence shown here is derived from an EMBL/GenBank/DDBJ whole genome shotgun (WGS) entry which is preliminary data.</text>
</comment>
<feature type="region of interest" description="Disordered" evidence="1">
    <location>
        <begin position="93"/>
        <end position="120"/>
    </location>
</feature>
<dbReference type="GO" id="GO:0032183">
    <property type="term" value="F:SUMO binding"/>
    <property type="evidence" value="ECO:0007669"/>
    <property type="project" value="InterPro"/>
</dbReference>
<feature type="domain" description="USP" evidence="2">
    <location>
        <begin position="232"/>
        <end position="497"/>
    </location>
</feature>
<dbReference type="GO" id="GO:0016926">
    <property type="term" value="P:protein desumoylation"/>
    <property type="evidence" value="ECO:0007669"/>
    <property type="project" value="TreeGrafter"/>
</dbReference>
<feature type="region of interest" description="Disordered" evidence="1">
    <location>
        <begin position="916"/>
        <end position="939"/>
    </location>
</feature>
<dbReference type="InterPro" id="IPR038765">
    <property type="entry name" value="Papain-like_cys_pep_sf"/>
</dbReference>
<dbReference type="PANTHER" id="PTHR15294">
    <property type="entry name" value="RETINOVIN-RELATED"/>
    <property type="match status" value="1"/>
</dbReference>
<protein>
    <submittedName>
        <fullName evidence="3">USPL1 isopeptidase</fullName>
    </submittedName>
</protein>
<dbReference type="GO" id="GO:0030576">
    <property type="term" value="P:Cajal body organization"/>
    <property type="evidence" value="ECO:0007669"/>
    <property type="project" value="InterPro"/>
</dbReference>
<dbReference type="InterPro" id="IPR028890">
    <property type="entry name" value="Peptidase_C98"/>
</dbReference>
<feature type="compositionally biased region" description="Basic and acidic residues" evidence="1">
    <location>
        <begin position="542"/>
        <end position="558"/>
    </location>
</feature>
<feature type="compositionally biased region" description="Low complexity" evidence="1">
    <location>
        <begin position="726"/>
        <end position="741"/>
    </location>
</feature>